<evidence type="ECO:0000313" key="4">
    <source>
        <dbReference type="Proteomes" id="UP001597138"/>
    </source>
</evidence>
<dbReference type="Gene3D" id="2.160.20.10">
    <property type="entry name" value="Single-stranded right-handed beta-helix, Pectin lyase-like"/>
    <property type="match status" value="1"/>
</dbReference>
<dbReference type="InterPro" id="IPR011658">
    <property type="entry name" value="PA14_dom"/>
</dbReference>
<protein>
    <submittedName>
        <fullName evidence="3">T9SS sorting signal type C domain-containing protein</fullName>
    </submittedName>
</protein>
<dbReference type="SUPFAM" id="SSF51126">
    <property type="entry name" value="Pectin lyase-like"/>
    <property type="match status" value="1"/>
</dbReference>
<dbReference type="Pfam" id="PF07691">
    <property type="entry name" value="PA14"/>
    <property type="match status" value="1"/>
</dbReference>
<dbReference type="InterPro" id="IPR011050">
    <property type="entry name" value="Pectin_lyase_fold/virulence"/>
</dbReference>
<dbReference type="PROSITE" id="PS51820">
    <property type="entry name" value="PA14"/>
    <property type="match status" value="1"/>
</dbReference>
<feature type="domain" description="PA14" evidence="2">
    <location>
        <begin position="502"/>
        <end position="668"/>
    </location>
</feature>
<accession>A0ABW4H7S8</accession>
<dbReference type="SUPFAM" id="SSF56988">
    <property type="entry name" value="Anthrax protective antigen"/>
    <property type="match status" value="1"/>
</dbReference>
<dbReference type="NCBIfam" id="NF033708">
    <property type="entry name" value="T9SS_Cterm_ChiA"/>
    <property type="match status" value="1"/>
</dbReference>
<evidence type="ECO:0000259" key="2">
    <source>
        <dbReference type="PROSITE" id="PS51820"/>
    </source>
</evidence>
<name>A0ABW4H7S8_9FLAO</name>
<reference evidence="4" key="1">
    <citation type="journal article" date="2019" name="Int. J. Syst. Evol. Microbiol.">
        <title>The Global Catalogue of Microorganisms (GCM) 10K type strain sequencing project: providing services to taxonomists for standard genome sequencing and annotation.</title>
        <authorList>
            <consortium name="The Broad Institute Genomics Platform"/>
            <consortium name="The Broad Institute Genome Sequencing Center for Infectious Disease"/>
            <person name="Wu L."/>
            <person name="Ma J."/>
        </authorList>
    </citation>
    <scope>NUCLEOTIDE SEQUENCE [LARGE SCALE GENOMIC DNA]</scope>
    <source>
        <strain evidence="4">CCUG 70865</strain>
    </source>
</reference>
<proteinExistence type="predicted"/>
<organism evidence="3 4">
    <name type="scientific">Flavobacterium artemisiae</name>
    <dbReference type="NCBI Taxonomy" id="2126556"/>
    <lineage>
        <taxon>Bacteria</taxon>
        <taxon>Pseudomonadati</taxon>
        <taxon>Bacteroidota</taxon>
        <taxon>Flavobacteriia</taxon>
        <taxon>Flavobacteriales</taxon>
        <taxon>Flavobacteriaceae</taxon>
        <taxon>Flavobacterium</taxon>
    </lineage>
</organism>
<dbReference type="Proteomes" id="UP001597138">
    <property type="component" value="Unassembled WGS sequence"/>
</dbReference>
<comment type="caution">
    <text evidence="3">The sequence shown here is derived from an EMBL/GenBank/DDBJ whole genome shotgun (WGS) entry which is preliminary data.</text>
</comment>
<evidence type="ECO:0000313" key="3">
    <source>
        <dbReference type="EMBL" id="MFD1601435.1"/>
    </source>
</evidence>
<gene>
    <name evidence="3" type="ORF">ACFSC2_01645</name>
</gene>
<feature type="chain" id="PRO_5047069534" evidence="1">
    <location>
        <begin position="20"/>
        <end position="1447"/>
    </location>
</feature>
<dbReference type="InterPro" id="IPR037524">
    <property type="entry name" value="PA14/GLEYA"/>
</dbReference>
<keyword evidence="4" id="KW-1185">Reference proteome</keyword>
<dbReference type="SMART" id="SM00710">
    <property type="entry name" value="PbH1"/>
    <property type="match status" value="8"/>
</dbReference>
<dbReference type="RefSeq" id="WP_379817513.1">
    <property type="nucleotide sequence ID" value="NZ_JBHUDZ010000001.1"/>
</dbReference>
<dbReference type="InterPro" id="IPR012334">
    <property type="entry name" value="Pectin_lyas_fold"/>
</dbReference>
<sequence length="1447" mass="155142">MKKTLLLLLLLPFFGFAQALNGTYTINSGNAAPFNTLQNAITRINSVGVSGPVVFLLNQDQNITSTITINQFSGTSATNTLTIKPASGSTVIISGSVAGAMIAFNGADNIIIDGNDSTTDNRLRIYNTYNASPETTKAGISLYDNANNNIVRNLTIQLNVVDTTKDVYTVGVFAGGNSLGNSGNNSNNTISKVTFTNVSQAVFVEGQNSNNTTNWTISENTIGSTADATKPSLGIYLNNVNGYTINKNVISGIRKNSNYNSRTASGITILGSTSGTISNNKISDIVNNLFNNGSSTAGIFIDNNTNISIYNNIISNVYNTTTDNNDYNYHNKGQGVYIKSGTGYNIYHNTIVMNYANAGAYSSCLYLEGGSNYNIRNNIFYNSQSSGTQYTLFSAVGITTLNYNCHYVTNNTSHFNAKISGQATTSFADWKTNTGKDANSVNSAPVFLSDFHLNTTNTANNSLAGQSISIVTTDIDGEARVKPYMGADEIVACTPAGDQTTFGTNSWIGYVYNWTGANPNPATPSTLPISATSTYIGTVTENALFDRNIGNGAVNGVTRNINCDTPPTDNFFVRYKMRTTTAAGVYNFTIGADDGVRLYIDGTLVNVAPTNSYTGHGYNSYAAQVTLNAGAHDFVLEYFEIGGSGRVSISYGIISTVLGSTNPPGIDKWNVYGYTLANLALPPYSYAGSYVDNNLNIATTAFWNKAVSPSSATGWSGAPVPVDNFTISYKRKGFPCGRYRIVVANCDDNLQIYRNGTLIYTAGGNINNNTTAVNNTTYDLGADSEIEVRLQEDAGDALMNVNFIASTASGDAANAPTASATKQPSCGDNTGTITVTSPAASTGFTYSINGTDYTNTTGVFSGLTAGSFNVTVKNTSTGCISPATVVVINTPTGKVWNGSTNTSWNTPSNWTPSGVPSSTDCVEIPNVAVKPNLAANTGTYYAYSLTINDKGSLTVGSSNTLQVTNAVKVVGDGELIFENNASLIQTTNATNSGNMTYKRTTQPVRRYDFTYWSAPVTFESNYKLKDLSPNTLGDKYYYYDAATAAWKIDYNGGKTMALAQGYSVRAPQTYDINGSGQTYTATFKGVPNNGDIDAATTNAKWNLIGNPYPSAVDAETFIKQNFTLNGVETGALYFWTHKSLPSSAVAGDAKYNYTSDDYAVFNLTGHVVTHNSTVVGDGFIASGQAFFVKPTGTKSIIFNNNMRVGGKNGQFFKTGTEKTADTEKNRLWLNFSSEQGAFKQALLGYMEGATNGIDLNYDATTMSGNSYVDFYTISNAKKLTIQARALPFTDTEEIPLGYKTTVAGDFTIAIDHVDGLFTDQAVYLEDKTTGKIQDLRAGNYTFTSAVGTFTDRFVLKYTNKTLGTGDFETSNESVLISVKDKVINITSSQENIKEVLIYNIAGQQLYIKNKINSSEHQISNLQSGEQVLLAKVTMENGYTVTKKVIFH</sequence>
<dbReference type="InterPro" id="IPR006626">
    <property type="entry name" value="PbH1"/>
</dbReference>
<keyword evidence="1" id="KW-0732">Signal</keyword>
<dbReference type="EMBL" id="JBHUDZ010000001">
    <property type="protein sequence ID" value="MFD1601435.1"/>
    <property type="molecule type" value="Genomic_DNA"/>
</dbReference>
<feature type="signal peptide" evidence="1">
    <location>
        <begin position="1"/>
        <end position="19"/>
    </location>
</feature>
<evidence type="ECO:0000256" key="1">
    <source>
        <dbReference type="SAM" id="SignalP"/>
    </source>
</evidence>